<sequence>MISLVALLSALSVLLLAYLVRGSRQLGTKLSKLQSSNNKNFNEIEQLLIAEAKLAKRREQLLYLPFIQGNEPDWKFEVSVTSHPARFNALAISLSALKAQILQPQSINVYIADADMAVLPNSIRELEKSGYITIISCDDLGSGKKLIPALKAQRNLPIITIDDDLYFENELFLHLMINHYLYPDAIIAARVHRLAVNEAGDVLPFSTWHKHYDLTEGPAKDLMPTTGAGTLFPSKALHEDASDSALYTKLSHNTDDLWWFFQARRKGTLIRRLSGLDHLSFIDGTQEVGLWKNGNQDRNEVNLKALLVQYGNPLSF</sequence>
<name>A0A6J6BEP2_9ZZZZ</name>
<evidence type="ECO:0000313" key="1">
    <source>
        <dbReference type="EMBL" id="CAB4537174.1"/>
    </source>
</evidence>
<gene>
    <name evidence="1" type="ORF">UFOPK1395_00855</name>
</gene>
<protein>
    <submittedName>
        <fullName evidence="1">Unannotated protein</fullName>
    </submittedName>
</protein>
<proteinExistence type="predicted"/>
<reference evidence="1" key="1">
    <citation type="submission" date="2020-05" db="EMBL/GenBank/DDBJ databases">
        <authorList>
            <person name="Chiriac C."/>
            <person name="Salcher M."/>
            <person name="Ghai R."/>
            <person name="Kavagutti S V."/>
        </authorList>
    </citation>
    <scope>NUCLEOTIDE SEQUENCE</scope>
</reference>
<dbReference type="EMBL" id="CAEZSB010000089">
    <property type="protein sequence ID" value="CAB4537174.1"/>
    <property type="molecule type" value="Genomic_DNA"/>
</dbReference>
<organism evidence="1">
    <name type="scientific">freshwater metagenome</name>
    <dbReference type="NCBI Taxonomy" id="449393"/>
    <lineage>
        <taxon>unclassified sequences</taxon>
        <taxon>metagenomes</taxon>
        <taxon>ecological metagenomes</taxon>
    </lineage>
</organism>
<dbReference type="AlphaFoldDB" id="A0A6J6BEP2"/>
<dbReference type="InterPro" id="IPR029044">
    <property type="entry name" value="Nucleotide-diphossugar_trans"/>
</dbReference>
<dbReference type="SUPFAM" id="SSF53448">
    <property type="entry name" value="Nucleotide-diphospho-sugar transferases"/>
    <property type="match status" value="1"/>
</dbReference>
<accession>A0A6J6BEP2</accession>